<sequence>SLVEKLNQYESSLIQKVEDMQNELQ</sequence>
<organism evidence="1 2">
    <name type="scientific">Staphylococcus aureus</name>
    <dbReference type="NCBI Taxonomy" id="1280"/>
    <lineage>
        <taxon>Bacteria</taxon>
        <taxon>Bacillati</taxon>
        <taxon>Bacillota</taxon>
        <taxon>Bacilli</taxon>
        <taxon>Bacillales</taxon>
        <taxon>Staphylococcaceae</taxon>
        <taxon>Staphylococcus</taxon>
    </lineage>
</organism>
<comment type="caution">
    <text evidence="1">The sequence shown here is derived from an EMBL/GenBank/DDBJ whole genome shotgun (WGS) entry which is preliminary data.</text>
</comment>
<dbReference type="EMBL" id="WPRH01000352">
    <property type="protein sequence ID" value="MVI55285.1"/>
    <property type="molecule type" value="Genomic_DNA"/>
</dbReference>
<proteinExistence type="predicted"/>
<evidence type="ECO:0000313" key="2">
    <source>
        <dbReference type="Proteomes" id="UP000433366"/>
    </source>
</evidence>
<evidence type="ECO:0000313" key="1">
    <source>
        <dbReference type="EMBL" id="MVI55285.1"/>
    </source>
</evidence>
<protein>
    <submittedName>
        <fullName evidence="1">5-(Carboxyamino)imidazole ribonucleotide mutase</fullName>
    </submittedName>
</protein>
<dbReference type="AlphaFoldDB" id="A0A6B0BYD7"/>
<dbReference type="Proteomes" id="UP000433366">
    <property type="component" value="Unassembled WGS sequence"/>
</dbReference>
<accession>A0A6B0BYD7</accession>
<name>A0A6B0BYD7_STAAU</name>
<gene>
    <name evidence="1" type="ORF">GO793_05355</name>
</gene>
<reference evidence="1 2" key="1">
    <citation type="submission" date="2019-11" db="EMBL/GenBank/DDBJ databases">
        <title>Implementation of targeted gown and glove precautions to prevent Staphylococcus aureus acquisition in community-based nursing homes.</title>
        <authorList>
            <person name="Stine O.C."/>
        </authorList>
    </citation>
    <scope>NUCLEOTIDE SEQUENCE [LARGE SCALE GENOMIC DNA]</scope>
    <source>
        <strain evidence="1 2">S_4031.LGMP.AI</strain>
    </source>
</reference>
<feature type="non-terminal residue" evidence="1">
    <location>
        <position position="1"/>
    </location>
</feature>